<evidence type="ECO:0000256" key="3">
    <source>
        <dbReference type="ARBA" id="ARBA00022475"/>
    </source>
</evidence>
<comment type="caution">
    <text evidence="16">The sequence shown here is derived from an EMBL/GenBank/DDBJ whole genome shotgun (WGS) entry which is preliminary data.</text>
</comment>
<dbReference type="Proteomes" id="UP001187531">
    <property type="component" value="Unassembled WGS sequence"/>
</dbReference>
<comment type="subcellular location">
    <subcellularLocation>
        <location evidence="2">Cell membrane</location>
        <topology evidence="2">Multi-pass membrane protein</topology>
    </subcellularLocation>
</comment>
<comment type="catalytic activity">
    <reaction evidence="13">
        <text>a 1,2-diacyl-sn-glycerol + H2O = a 2-acylglycerol + a fatty acid + H(+)</text>
        <dbReference type="Rhea" id="RHEA:33275"/>
        <dbReference type="ChEBI" id="CHEBI:15377"/>
        <dbReference type="ChEBI" id="CHEBI:15378"/>
        <dbReference type="ChEBI" id="CHEBI:17389"/>
        <dbReference type="ChEBI" id="CHEBI:17815"/>
        <dbReference type="ChEBI" id="CHEBI:28868"/>
        <dbReference type="EC" id="3.1.1.116"/>
    </reaction>
    <physiologicalReaction direction="left-to-right" evidence="13">
        <dbReference type="Rhea" id="RHEA:33276"/>
    </physiologicalReaction>
</comment>
<dbReference type="InterPro" id="IPR002921">
    <property type="entry name" value="Fungal_lipase-type"/>
</dbReference>
<evidence type="ECO:0000313" key="16">
    <source>
        <dbReference type="EMBL" id="KAK2716488.1"/>
    </source>
</evidence>
<keyword evidence="6" id="KW-0479">Metal-binding</keyword>
<keyword evidence="8" id="KW-0106">Calcium</keyword>
<evidence type="ECO:0000256" key="11">
    <source>
        <dbReference type="ARBA" id="ARBA00023098"/>
    </source>
</evidence>
<dbReference type="SUPFAM" id="SSF53474">
    <property type="entry name" value="alpha/beta-Hydrolases"/>
    <property type="match status" value="1"/>
</dbReference>
<dbReference type="GO" id="GO:0016298">
    <property type="term" value="F:lipase activity"/>
    <property type="evidence" value="ECO:0007669"/>
    <property type="project" value="TreeGrafter"/>
</dbReference>
<dbReference type="EC" id="3.1.1.116" evidence="14"/>
<dbReference type="Gene3D" id="3.40.50.1820">
    <property type="entry name" value="alpha/beta hydrolase"/>
    <property type="match status" value="1"/>
</dbReference>
<evidence type="ECO:0000256" key="5">
    <source>
        <dbReference type="ARBA" id="ARBA00022692"/>
    </source>
</evidence>
<evidence type="ECO:0000256" key="10">
    <source>
        <dbReference type="ARBA" id="ARBA00022989"/>
    </source>
</evidence>
<comment type="cofactor">
    <cofactor evidence="1">
        <name>Ca(2+)</name>
        <dbReference type="ChEBI" id="CHEBI:29108"/>
    </cofactor>
</comment>
<keyword evidence="3" id="KW-1003">Cell membrane</keyword>
<evidence type="ECO:0000256" key="14">
    <source>
        <dbReference type="ARBA" id="ARBA00026104"/>
    </source>
</evidence>
<keyword evidence="9" id="KW-0442">Lipid degradation</keyword>
<accession>A0AA88L2F6</accession>
<dbReference type="PANTHER" id="PTHR45792:SF8">
    <property type="entry name" value="DIACYLGLYCEROL LIPASE-ALPHA"/>
    <property type="match status" value="1"/>
</dbReference>
<evidence type="ECO:0000256" key="13">
    <source>
        <dbReference type="ARBA" id="ARBA00024531"/>
    </source>
</evidence>
<dbReference type="InterPro" id="IPR052214">
    <property type="entry name" value="DAG_Lipase-Related"/>
</dbReference>
<keyword evidence="4" id="KW-0597">Phosphoprotein</keyword>
<dbReference type="GO" id="GO:0046872">
    <property type="term" value="F:metal ion binding"/>
    <property type="evidence" value="ECO:0007669"/>
    <property type="project" value="UniProtKB-KW"/>
</dbReference>
<feature type="domain" description="Fungal lipase-type" evidence="15">
    <location>
        <begin position="143"/>
        <end position="255"/>
    </location>
</feature>
<reference evidence="16" key="1">
    <citation type="submission" date="2023-07" db="EMBL/GenBank/DDBJ databases">
        <title>Chromosome-level genome assembly of Artemia franciscana.</title>
        <authorList>
            <person name="Jo E."/>
        </authorList>
    </citation>
    <scope>NUCLEOTIDE SEQUENCE</scope>
    <source>
        <tissue evidence="16">Whole body</tissue>
    </source>
</reference>
<evidence type="ECO:0000256" key="12">
    <source>
        <dbReference type="ARBA" id="ARBA00023136"/>
    </source>
</evidence>
<keyword evidence="17" id="KW-1185">Reference proteome</keyword>
<dbReference type="Pfam" id="PF01764">
    <property type="entry name" value="Lipase_3"/>
    <property type="match status" value="1"/>
</dbReference>
<protein>
    <recommendedName>
        <fullName evidence="14">sn-1-specific diacylglycerol lipase</fullName>
        <ecNumber evidence="14">3.1.1.116</ecNumber>
    </recommendedName>
</protein>
<sequence>MENILCIRTETFLEKKRFFFKNQFCFIKKHSTDYAVQFLTTLFNDGLDKHFKVVSVFSDILKTFDFVDHEILWCKVEYPGIRGRAVNLLRLYLSDRKLYLNDRDQAIQGYYVESGDKQGSHFRTQLFSLPHFIILDHQSRSIVVGVRGTKSINDVITDLTCDNVVIIEQRRPMYMGHRGKVECATRIKRQIKDILLAVLEEHSNYGLVVTGHSLGAGVAAILSLLLRNSGSSRLSNLRCFAFSPPGINFSSFLHLVRDDQDP</sequence>
<dbReference type="GO" id="GO:0016042">
    <property type="term" value="P:lipid catabolic process"/>
    <property type="evidence" value="ECO:0007669"/>
    <property type="project" value="UniProtKB-KW"/>
</dbReference>
<keyword evidence="7" id="KW-0378">Hydrolase</keyword>
<proteinExistence type="predicted"/>
<evidence type="ECO:0000313" key="17">
    <source>
        <dbReference type="Proteomes" id="UP001187531"/>
    </source>
</evidence>
<keyword evidence="5" id="KW-0812">Transmembrane</keyword>
<dbReference type="AlphaFoldDB" id="A0AA88L2F6"/>
<dbReference type="GO" id="GO:0005886">
    <property type="term" value="C:plasma membrane"/>
    <property type="evidence" value="ECO:0007669"/>
    <property type="project" value="UniProtKB-SubCell"/>
</dbReference>
<keyword evidence="12" id="KW-0472">Membrane</keyword>
<dbReference type="CDD" id="cd00519">
    <property type="entry name" value="Lipase_3"/>
    <property type="match status" value="1"/>
</dbReference>
<evidence type="ECO:0000256" key="8">
    <source>
        <dbReference type="ARBA" id="ARBA00022837"/>
    </source>
</evidence>
<evidence type="ECO:0000259" key="15">
    <source>
        <dbReference type="Pfam" id="PF01764"/>
    </source>
</evidence>
<dbReference type="EMBL" id="JAVRJZ010000011">
    <property type="protein sequence ID" value="KAK2716488.1"/>
    <property type="molecule type" value="Genomic_DNA"/>
</dbReference>
<organism evidence="16 17">
    <name type="scientific">Artemia franciscana</name>
    <name type="common">Brine shrimp</name>
    <name type="synonym">Artemia sanfranciscana</name>
    <dbReference type="NCBI Taxonomy" id="6661"/>
    <lineage>
        <taxon>Eukaryota</taxon>
        <taxon>Metazoa</taxon>
        <taxon>Ecdysozoa</taxon>
        <taxon>Arthropoda</taxon>
        <taxon>Crustacea</taxon>
        <taxon>Branchiopoda</taxon>
        <taxon>Anostraca</taxon>
        <taxon>Artemiidae</taxon>
        <taxon>Artemia</taxon>
    </lineage>
</organism>
<evidence type="ECO:0000256" key="1">
    <source>
        <dbReference type="ARBA" id="ARBA00001913"/>
    </source>
</evidence>
<name>A0AA88L2F6_ARTSF</name>
<evidence type="ECO:0000256" key="4">
    <source>
        <dbReference type="ARBA" id="ARBA00022553"/>
    </source>
</evidence>
<gene>
    <name evidence="16" type="ORF">QYM36_006841</name>
</gene>
<evidence type="ECO:0000256" key="6">
    <source>
        <dbReference type="ARBA" id="ARBA00022723"/>
    </source>
</evidence>
<evidence type="ECO:0000256" key="7">
    <source>
        <dbReference type="ARBA" id="ARBA00022801"/>
    </source>
</evidence>
<keyword evidence="10" id="KW-1133">Transmembrane helix</keyword>
<evidence type="ECO:0000256" key="9">
    <source>
        <dbReference type="ARBA" id="ARBA00022963"/>
    </source>
</evidence>
<dbReference type="InterPro" id="IPR029058">
    <property type="entry name" value="AB_hydrolase_fold"/>
</dbReference>
<dbReference type="PANTHER" id="PTHR45792">
    <property type="entry name" value="DIACYLGLYCEROL LIPASE HOMOLOG-RELATED"/>
    <property type="match status" value="1"/>
</dbReference>
<keyword evidence="11" id="KW-0443">Lipid metabolism</keyword>
<evidence type="ECO:0000256" key="2">
    <source>
        <dbReference type="ARBA" id="ARBA00004651"/>
    </source>
</evidence>